<reference evidence="1 2" key="1">
    <citation type="submission" date="2020-06" db="EMBL/GenBank/DDBJ databases">
        <title>Sulfitobacter algicola sp. nov., isolated from green algae.</title>
        <authorList>
            <person name="Wang C."/>
        </authorList>
    </citation>
    <scope>NUCLEOTIDE SEQUENCE [LARGE SCALE GENOMIC DNA]</scope>
    <source>
        <strain evidence="1 2">1151</strain>
    </source>
</reference>
<evidence type="ECO:0008006" key="3">
    <source>
        <dbReference type="Google" id="ProtNLM"/>
    </source>
</evidence>
<evidence type="ECO:0000313" key="2">
    <source>
        <dbReference type="Proteomes" id="UP000777935"/>
    </source>
</evidence>
<dbReference type="Proteomes" id="UP000777935">
    <property type="component" value="Unassembled WGS sequence"/>
</dbReference>
<organism evidence="1 2">
    <name type="scientific">Parasulfitobacter algicola</name>
    <dbReference type="NCBI Taxonomy" id="2614809"/>
    <lineage>
        <taxon>Bacteria</taxon>
        <taxon>Pseudomonadati</taxon>
        <taxon>Pseudomonadota</taxon>
        <taxon>Alphaproteobacteria</taxon>
        <taxon>Rhodobacterales</taxon>
        <taxon>Roseobacteraceae</taxon>
        <taxon>Parasulfitobacter</taxon>
    </lineage>
</organism>
<sequence>MIRSSAIAFCTFITLAGCVEDQGVAGTDYDNRISTLTILCNSHYPFTQDCSNWVGAKRKLEIEGFRVNVAATGDGQTILVMDPDGIARKTVNVFGALNKEQNKASNNSFEAVQKVLLRNGVRINRVLPLTSMGSIDGYILELSKEGYSYLKPYTVK</sequence>
<dbReference type="PROSITE" id="PS51257">
    <property type="entry name" value="PROKAR_LIPOPROTEIN"/>
    <property type="match status" value="1"/>
</dbReference>
<accession>A0ABX2IS74</accession>
<evidence type="ECO:0000313" key="1">
    <source>
        <dbReference type="EMBL" id="NSX53632.1"/>
    </source>
</evidence>
<dbReference type="EMBL" id="JABUFE010000001">
    <property type="protein sequence ID" value="NSX53632.1"/>
    <property type="molecule type" value="Genomic_DNA"/>
</dbReference>
<name>A0ABX2IS74_9RHOB</name>
<gene>
    <name evidence="1" type="ORF">HRQ87_02355</name>
</gene>
<comment type="caution">
    <text evidence="1">The sequence shown here is derived from an EMBL/GenBank/DDBJ whole genome shotgun (WGS) entry which is preliminary data.</text>
</comment>
<proteinExistence type="predicted"/>
<keyword evidence="2" id="KW-1185">Reference proteome</keyword>
<protein>
    <recommendedName>
        <fullName evidence="3">Lipoprotein</fullName>
    </recommendedName>
</protein>
<dbReference type="RefSeq" id="WP_174134802.1">
    <property type="nucleotide sequence ID" value="NZ_JABUFE010000001.1"/>
</dbReference>